<dbReference type="Proteomes" id="UP000006415">
    <property type="component" value="Unassembled WGS sequence"/>
</dbReference>
<dbReference type="InterPro" id="IPR045596">
    <property type="entry name" value="DUF6459"/>
</dbReference>
<dbReference type="OrthoDB" id="3238427at2"/>
<dbReference type="STRING" id="857290.HMPREF9156_00162"/>
<keyword evidence="2" id="KW-1185">Reference proteome</keyword>
<organism evidence="1 2">
    <name type="scientific">Scardovia wiggsiae F0424</name>
    <dbReference type="NCBI Taxonomy" id="857290"/>
    <lineage>
        <taxon>Bacteria</taxon>
        <taxon>Bacillati</taxon>
        <taxon>Actinomycetota</taxon>
        <taxon>Actinomycetes</taxon>
        <taxon>Bifidobacteriales</taxon>
        <taxon>Bifidobacteriaceae</taxon>
        <taxon>Scardovia</taxon>
    </lineage>
</organism>
<dbReference type="RefSeq" id="WP_007147230.1">
    <property type="nucleotide sequence ID" value="NZ_AKCI01000001.1"/>
</dbReference>
<comment type="caution">
    <text evidence="1">The sequence shown here is derived from an EMBL/GenBank/DDBJ whole genome shotgun (WGS) entry which is preliminary data.</text>
</comment>
<name>J0DGE7_9BIFI</name>
<dbReference type="EMBL" id="AGZS01000001">
    <property type="protein sequence ID" value="EJD65398.1"/>
    <property type="molecule type" value="Genomic_DNA"/>
</dbReference>
<gene>
    <name evidence="1" type="ORF">HMPREF9156_00162</name>
</gene>
<dbReference type="GeneID" id="97290946"/>
<evidence type="ECO:0000313" key="1">
    <source>
        <dbReference type="EMBL" id="EJD65398.1"/>
    </source>
</evidence>
<dbReference type="HOGENOM" id="CLU_1474200_0_0_11"/>
<reference evidence="1 2" key="1">
    <citation type="submission" date="2012-01" db="EMBL/GenBank/DDBJ databases">
        <title>The Genome Sequence of Scardovia wiggsiae F0424.</title>
        <authorList>
            <consortium name="The Broad Institute Genome Sequencing Platform"/>
            <person name="Earl A."/>
            <person name="Ward D."/>
            <person name="Feldgarden M."/>
            <person name="Gevers D."/>
            <person name="Izard J."/>
            <person name="Ganesan A."/>
            <person name="Baranova O.V."/>
            <person name="Blanton J.M."/>
            <person name="Tanner A.C."/>
            <person name="Mathney J."/>
            <person name="Dewhirst F.E."/>
            <person name="Young S.K."/>
            <person name="Zeng Q."/>
            <person name="Gargeya S."/>
            <person name="Fitzgerald M."/>
            <person name="Haas B."/>
            <person name="Abouelleil A."/>
            <person name="Alvarado L."/>
            <person name="Arachchi H.M."/>
            <person name="Berlin A."/>
            <person name="Chapman S.B."/>
            <person name="Gearin G."/>
            <person name="Goldberg J."/>
            <person name="Griggs A."/>
            <person name="Gujja S."/>
            <person name="Hansen M."/>
            <person name="Heiman D."/>
            <person name="Howarth C."/>
            <person name="Larimer J."/>
            <person name="Lui A."/>
            <person name="MacDonald P.J.P."/>
            <person name="McCowen C."/>
            <person name="Montmayeur A."/>
            <person name="Murphy C."/>
            <person name="Neiman D."/>
            <person name="Pearson M."/>
            <person name="Priest M."/>
            <person name="Roberts A."/>
            <person name="Saif S."/>
            <person name="Shea T."/>
            <person name="Sisk P."/>
            <person name="Stolte C."/>
            <person name="Sykes S."/>
            <person name="Wortman J."/>
            <person name="Nusbaum C."/>
            <person name="Birren B."/>
        </authorList>
    </citation>
    <scope>NUCLEOTIDE SEQUENCE [LARGE SCALE GENOMIC DNA]</scope>
    <source>
        <strain evidence="1 2">F0424</strain>
    </source>
</reference>
<dbReference type="AlphaFoldDB" id="J0DGE7"/>
<dbReference type="Pfam" id="PF20060">
    <property type="entry name" value="DUF6459"/>
    <property type="match status" value="1"/>
</dbReference>
<sequence length="181" mass="19762">MADSSGDAHGLKRQPGSITAYGAAENVEKEPRSFEFIKTAGATKTNIKFHIARCVPEDISRAECGKIAINACNIACLSIDVLRGRLSPKLLTRLMSPEIIEKMLITEAFAQKYSDPGHFDAIDSAETRHMPVIARFVYVMATSPVTCEATILLGIGPNLCWCNLVISKQRGKWICTMCDVG</sequence>
<proteinExistence type="predicted"/>
<evidence type="ECO:0000313" key="2">
    <source>
        <dbReference type="Proteomes" id="UP000006415"/>
    </source>
</evidence>
<accession>J0DGE7</accession>
<protein>
    <submittedName>
        <fullName evidence="1">Uncharacterized protein</fullName>
    </submittedName>
</protein>